<name>A0A6G1QSM0_CHAAH</name>
<gene>
    <name evidence="1" type="ORF">EXN66_Car020899</name>
</gene>
<keyword evidence="2" id="KW-1185">Reference proteome</keyword>
<evidence type="ECO:0000313" key="2">
    <source>
        <dbReference type="Proteomes" id="UP000503349"/>
    </source>
</evidence>
<protein>
    <submittedName>
        <fullName evidence="1">Uncharacterized protein</fullName>
    </submittedName>
</protein>
<organism evidence="1 2">
    <name type="scientific">Channa argus</name>
    <name type="common">Northern snakehead</name>
    <name type="synonym">Ophicephalus argus</name>
    <dbReference type="NCBI Taxonomy" id="215402"/>
    <lineage>
        <taxon>Eukaryota</taxon>
        <taxon>Metazoa</taxon>
        <taxon>Chordata</taxon>
        <taxon>Craniata</taxon>
        <taxon>Vertebrata</taxon>
        <taxon>Euteleostomi</taxon>
        <taxon>Actinopterygii</taxon>
        <taxon>Neopterygii</taxon>
        <taxon>Teleostei</taxon>
        <taxon>Neoteleostei</taxon>
        <taxon>Acanthomorphata</taxon>
        <taxon>Anabantaria</taxon>
        <taxon>Anabantiformes</taxon>
        <taxon>Channoidei</taxon>
        <taxon>Channidae</taxon>
        <taxon>Channa</taxon>
    </lineage>
</organism>
<sequence length="49" mass="5982">MLRAVEKKKKQKTRRYPEIQAYYAHSSTKHMFTKLLRLPKCYPRRPCIS</sequence>
<evidence type="ECO:0000313" key="1">
    <source>
        <dbReference type="EMBL" id="KAF3705208.1"/>
    </source>
</evidence>
<dbReference type="EMBL" id="CM015732">
    <property type="protein sequence ID" value="KAF3705208.1"/>
    <property type="molecule type" value="Genomic_DNA"/>
</dbReference>
<accession>A0A6G1QSM0</accession>
<reference evidence="2" key="2">
    <citation type="submission" date="2019-02" db="EMBL/GenBank/DDBJ databases">
        <title>Opniocepnalus argus Var Kimnra genome.</title>
        <authorList>
            <person name="Zhou C."/>
            <person name="Xiao S."/>
        </authorList>
    </citation>
    <scope>NUCLEOTIDE SEQUENCE [LARGE SCALE GENOMIC DNA]</scope>
</reference>
<dbReference type="Proteomes" id="UP000503349">
    <property type="component" value="Chromosome 21"/>
</dbReference>
<proteinExistence type="predicted"/>
<dbReference type="AlphaFoldDB" id="A0A6G1QSM0"/>
<reference evidence="1 2" key="1">
    <citation type="submission" date="2019-02" db="EMBL/GenBank/DDBJ databases">
        <title>Opniocepnalus argus genome.</title>
        <authorList>
            <person name="Zhou C."/>
            <person name="Xiao S."/>
        </authorList>
    </citation>
    <scope>NUCLEOTIDE SEQUENCE [LARGE SCALE GENOMIC DNA]</scope>
    <source>
        <strain evidence="1">OARG1902GOOAL</strain>
        <tissue evidence="1">Muscle</tissue>
    </source>
</reference>